<dbReference type="InterPro" id="IPR007848">
    <property type="entry name" value="Small_mtfrase_dom"/>
</dbReference>
<dbReference type="PANTHER" id="PTHR47816:SF4">
    <property type="entry name" value="RIBOSOMAL RNA SMALL SUBUNIT METHYLTRANSFERASE C"/>
    <property type="match status" value="1"/>
</dbReference>
<dbReference type="InterPro" id="IPR029063">
    <property type="entry name" value="SAM-dependent_MTases_sf"/>
</dbReference>
<organism evidence="7 8">
    <name type="scientific">Methylobacterium aquaticum</name>
    <dbReference type="NCBI Taxonomy" id="270351"/>
    <lineage>
        <taxon>Bacteria</taxon>
        <taxon>Pseudomonadati</taxon>
        <taxon>Pseudomonadota</taxon>
        <taxon>Alphaproteobacteria</taxon>
        <taxon>Hyphomicrobiales</taxon>
        <taxon>Methylobacteriaceae</taxon>
        <taxon>Methylobacterium</taxon>
    </lineage>
</organism>
<evidence type="ECO:0000256" key="2">
    <source>
        <dbReference type="ARBA" id="ARBA00022552"/>
    </source>
</evidence>
<reference evidence="7 8" key="1">
    <citation type="submission" date="2015-03" db="EMBL/GenBank/DDBJ databases">
        <title>Genome sequencing of Methylobacterium aquaticum DSM16371 type strain.</title>
        <authorList>
            <person name="Chaudhry V."/>
            <person name="Patil P.B."/>
        </authorList>
    </citation>
    <scope>NUCLEOTIDE SEQUENCE [LARGE SCALE GENOMIC DNA]</scope>
    <source>
        <strain evidence="7 8">DSM 16371</strain>
    </source>
</reference>
<dbReference type="Gene3D" id="3.40.50.150">
    <property type="entry name" value="Vaccinia Virus protein VP39"/>
    <property type="match status" value="1"/>
</dbReference>
<dbReference type="InterPro" id="IPR002052">
    <property type="entry name" value="DNA_methylase_N6_adenine_CS"/>
</dbReference>
<keyword evidence="2" id="KW-0698">rRNA processing</keyword>
<dbReference type="PANTHER" id="PTHR47816">
    <property type="entry name" value="RIBOSOMAL RNA SMALL SUBUNIT METHYLTRANSFERASE C"/>
    <property type="match status" value="1"/>
</dbReference>
<dbReference type="Proteomes" id="UP000035929">
    <property type="component" value="Unassembled WGS sequence"/>
</dbReference>
<protein>
    <submittedName>
        <fullName evidence="7">Methyltransferase</fullName>
    </submittedName>
</protein>
<evidence type="ECO:0000256" key="1">
    <source>
        <dbReference type="ARBA" id="ARBA00022490"/>
    </source>
</evidence>
<evidence type="ECO:0000256" key="3">
    <source>
        <dbReference type="ARBA" id="ARBA00022603"/>
    </source>
</evidence>
<evidence type="ECO:0000256" key="4">
    <source>
        <dbReference type="ARBA" id="ARBA00022679"/>
    </source>
</evidence>
<dbReference type="AlphaFoldDB" id="A0A0J6S3T3"/>
<keyword evidence="4 7" id="KW-0808">Transferase</keyword>
<dbReference type="InterPro" id="IPR046977">
    <property type="entry name" value="RsmC/RlmG"/>
</dbReference>
<feature type="domain" description="Methyltransferase small" evidence="6">
    <location>
        <begin position="141"/>
        <end position="305"/>
    </location>
</feature>
<evidence type="ECO:0000313" key="7">
    <source>
        <dbReference type="EMBL" id="KMO29855.1"/>
    </source>
</evidence>
<sequence>MPVTDPISARPGVYGHPPADLVAIPGDAVQLSPVVPGGTALEDLAPAACPGLTMLAPPGTLERRHALALALRALAPGAPLTVLAPKDRGGSRLARELSDFGCRLDESAKRHHRIVRTARPEAPAGLDEAIAEGAPQHLADLALWTQPGLFSWSRIDPGTALLIETLPVLSGRGADLGCGLGILARAVLASPQVTALALVDIDRRAVAAARRNVADPRATIAWADARDAGSVPGRLDFVVMNPPFHDGGAEDRALGQAFIRRAAAALRPGGTLWLTANTHLPYEATLGEVFREVTQRAAAHGYKIHEARK</sequence>
<proteinExistence type="predicted"/>
<dbReference type="CDD" id="cd02440">
    <property type="entry name" value="AdoMet_MTases"/>
    <property type="match status" value="1"/>
</dbReference>
<keyword evidence="5" id="KW-0949">S-adenosyl-L-methionine</keyword>
<dbReference type="GO" id="GO:0008170">
    <property type="term" value="F:N-methyltransferase activity"/>
    <property type="evidence" value="ECO:0007669"/>
    <property type="project" value="UniProtKB-ARBA"/>
</dbReference>
<evidence type="ECO:0000313" key="8">
    <source>
        <dbReference type="Proteomes" id="UP000035929"/>
    </source>
</evidence>
<dbReference type="GO" id="GO:0032259">
    <property type="term" value="P:methylation"/>
    <property type="evidence" value="ECO:0007669"/>
    <property type="project" value="UniProtKB-KW"/>
</dbReference>
<keyword evidence="3 7" id="KW-0489">Methyltransferase</keyword>
<dbReference type="GO" id="GO:0006364">
    <property type="term" value="P:rRNA processing"/>
    <property type="evidence" value="ECO:0007669"/>
    <property type="project" value="UniProtKB-KW"/>
</dbReference>
<accession>A0A0J6S3T3</accession>
<dbReference type="SUPFAM" id="SSF53335">
    <property type="entry name" value="S-adenosyl-L-methionine-dependent methyltransferases"/>
    <property type="match status" value="1"/>
</dbReference>
<dbReference type="PATRIC" id="fig|270351.6.peg.2629"/>
<dbReference type="Pfam" id="PF05175">
    <property type="entry name" value="MTS"/>
    <property type="match status" value="1"/>
</dbReference>
<dbReference type="PROSITE" id="PS00092">
    <property type="entry name" value="N6_MTASE"/>
    <property type="match status" value="1"/>
</dbReference>
<evidence type="ECO:0000256" key="5">
    <source>
        <dbReference type="ARBA" id="ARBA00022691"/>
    </source>
</evidence>
<name>A0A0J6S3T3_9HYPH</name>
<dbReference type="RefSeq" id="WP_048466234.1">
    <property type="nucleotide sequence ID" value="NZ_LABX01000193.1"/>
</dbReference>
<keyword evidence="1" id="KW-0963">Cytoplasm</keyword>
<dbReference type="OrthoDB" id="9816072at2"/>
<dbReference type="GO" id="GO:0003676">
    <property type="term" value="F:nucleic acid binding"/>
    <property type="evidence" value="ECO:0007669"/>
    <property type="project" value="InterPro"/>
</dbReference>
<evidence type="ECO:0000259" key="6">
    <source>
        <dbReference type="Pfam" id="PF05175"/>
    </source>
</evidence>
<dbReference type="EMBL" id="LABX01000193">
    <property type="protein sequence ID" value="KMO29855.1"/>
    <property type="molecule type" value="Genomic_DNA"/>
</dbReference>
<comment type="caution">
    <text evidence="7">The sequence shown here is derived from an EMBL/GenBank/DDBJ whole genome shotgun (WGS) entry which is preliminary data.</text>
</comment>
<dbReference type="GO" id="GO:0008757">
    <property type="term" value="F:S-adenosylmethionine-dependent methyltransferase activity"/>
    <property type="evidence" value="ECO:0007669"/>
    <property type="project" value="InterPro"/>
</dbReference>
<gene>
    <name evidence="7" type="ORF">VP06_23605</name>
</gene>